<feature type="compositionally biased region" description="Low complexity" evidence="1">
    <location>
        <begin position="539"/>
        <end position="558"/>
    </location>
</feature>
<feature type="compositionally biased region" description="Low complexity" evidence="1">
    <location>
        <begin position="365"/>
        <end position="377"/>
    </location>
</feature>
<evidence type="ECO:0000256" key="1">
    <source>
        <dbReference type="SAM" id="MobiDB-lite"/>
    </source>
</evidence>
<keyword evidence="3" id="KW-1185">Reference proteome</keyword>
<feature type="compositionally biased region" description="Low complexity" evidence="1">
    <location>
        <begin position="700"/>
        <end position="710"/>
    </location>
</feature>
<accession>A0AAV9G4J5</accession>
<feature type="compositionally biased region" description="Low complexity" evidence="1">
    <location>
        <begin position="413"/>
        <end position="425"/>
    </location>
</feature>
<feature type="compositionally biased region" description="Pro residues" evidence="1">
    <location>
        <begin position="171"/>
        <end position="182"/>
    </location>
</feature>
<evidence type="ECO:0008006" key="4">
    <source>
        <dbReference type="Google" id="ProtNLM"/>
    </source>
</evidence>
<feature type="compositionally biased region" description="Low complexity" evidence="1">
    <location>
        <begin position="388"/>
        <end position="404"/>
    </location>
</feature>
<protein>
    <recommendedName>
        <fullName evidence="4">Integral membrane protein</fullName>
    </recommendedName>
</protein>
<organism evidence="2 3">
    <name type="scientific">Podospora aff. communis PSN243</name>
    <dbReference type="NCBI Taxonomy" id="3040156"/>
    <lineage>
        <taxon>Eukaryota</taxon>
        <taxon>Fungi</taxon>
        <taxon>Dikarya</taxon>
        <taxon>Ascomycota</taxon>
        <taxon>Pezizomycotina</taxon>
        <taxon>Sordariomycetes</taxon>
        <taxon>Sordariomycetidae</taxon>
        <taxon>Sordariales</taxon>
        <taxon>Podosporaceae</taxon>
        <taxon>Podospora</taxon>
    </lineage>
</organism>
<gene>
    <name evidence="2" type="ORF">QBC34DRAFT_418799</name>
</gene>
<feature type="compositionally biased region" description="Polar residues" evidence="1">
    <location>
        <begin position="355"/>
        <end position="364"/>
    </location>
</feature>
<feature type="compositionally biased region" description="Low complexity" evidence="1">
    <location>
        <begin position="897"/>
        <end position="916"/>
    </location>
</feature>
<dbReference type="Proteomes" id="UP001321760">
    <property type="component" value="Unassembled WGS sequence"/>
</dbReference>
<feature type="compositionally biased region" description="Pro residues" evidence="1">
    <location>
        <begin position="10"/>
        <end position="23"/>
    </location>
</feature>
<evidence type="ECO:0000313" key="3">
    <source>
        <dbReference type="Proteomes" id="UP001321760"/>
    </source>
</evidence>
<feature type="compositionally biased region" description="Low complexity" evidence="1">
    <location>
        <begin position="925"/>
        <end position="944"/>
    </location>
</feature>
<feature type="compositionally biased region" description="Polar residues" evidence="1">
    <location>
        <begin position="831"/>
        <end position="860"/>
    </location>
</feature>
<reference evidence="2" key="1">
    <citation type="journal article" date="2023" name="Mol. Phylogenet. Evol.">
        <title>Genome-scale phylogeny and comparative genomics of the fungal order Sordariales.</title>
        <authorList>
            <person name="Hensen N."/>
            <person name="Bonometti L."/>
            <person name="Westerberg I."/>
            <person name="Brannstrom I.O."/>
            <person name="Guillou S."/>
            <person name="Cros-Aarteil S."/>
            <person name="Calhoun S."/>
            <person name="Haridas S."/>
            <person name="Kuo A."/>
            <person name="Mondo S."/>
            <person name="Pangilinan J."/>
            <person name="Riley R."/>
            <person name="LaButti K."/>
            <person name="Andreopoulos B."/>
            <person name="Lipzen A."/>
            <person name="Chen C."/>
            <person name="Yan M."/>
            <person name="Daum C."/>
            <person name="Ng V."/>
            <person name="Clum A."/>
            <person name="Steindorff A."/>
            <person name="Ohm R.A."/>
            <person name="Martin F."/>
            <person name="Silar P."/>
            <person name="Natvig D.O."/>
            <person name="Lalanne C."/>
            <person name="Gautier V."/>
            <person name="Ament-Velasquez S.L."/>
            <person name="Kruys A."/>
            <person name="Hutchinson M.I."/>
            <person name="Powell A.J."/>
            <person name="Barry K."/>
            <person name="Miller A.N."/>
            <person name="Grigoriev I.V."/>
            <person name="Debuchy R."/>
            <person name="Gladieux P."/>
            <person name="Hiltunen Thoren M."/>
            <person name="Johannesson H."/>
        </authorList>
    </citation>
    <scope>NUCLEOTIDE SEQUENCE</scope>
    <source>
        <strain evidence="2">PSN243</strain>
    </source>
</reference>
<name>A0AAV9G4J5_9PEZI</name>
<feature type="compositionally biased region" description="Polar residues" evidence="1">
    <location>
        <begin position="569"/>
        <end position="602"/>
    </location>
</feature>
<comment type="caution">
    <text evidence="2">The sequence shown here is derived from an EMBL/GenBank/DDBJ whole genome shotgun (WGS) entry which is preliminary data.</text>
</comment>
<feature type="region of interest" description="Disordered" evidence="1">
    <location>
        <begin position="281"/>
        <end position="944"/>
    </location>
</feature>
<feature type="compositionally biased region" description="Polar residues" evidence="1">
    <location>
        <begin position="678"/>
        <end position="688"/>
    </location>
</feature>
<feature type="region of interest" description="Disordered" evidence="1">
    <location>
        <begin position="233"/>
        <end position="266"/>
    </location>
</feature>
<evidence type="ECO:0000313" key="2">
    <source>
        <dbReference type="EMBL" id="KAK4442381.1"/>
    </source>
</evidence>
<feature type="region of interest" description="Disordered" evidence="1">
    <location>
        <begin position="1"/>
        <end position="208"/>
    </location>
</feature>
<sequence length="1574" mass="169191">MNSYQGGHPNPYPPAPQPHPPQAAYPTAPAQAPTQSQPPQTQQHQQTIQYQQPAIQYQQQPAPYPQQPAQYPQQQPGAPVQQTVWAQQPQATTAPQQQTPQYQAQHQNPAPQQQQQQQQQQQHQQLPPQYPQQHGAVQQQVVGYPHGPQQTLSAQQYPPVPPYQQPTTGFLPPPLPPRPIAQPAPYGSVPPGSVPPPMPHVKTSSGMKSRFGATVAGFQSKLGGYMAKMQTPPSSAYPGAPGVGAAAPQPHAYGQPYGQQLQQGALAAQGQVVPGVLPYGQTPQAVQQQPGAVLGQPAQQTAQAAQTSQPLSGAPYGQQTHMQPQPAPGAQYGQKPHAPQANLAQPATVIPYGQPHQTATQGNFQAQAYVQQYQPAQTHAPTPPSSVPPYGQQQPPVQTVQAQSTAPATSYGQQQHQQPHQQPIQLAMAAASPGPYGQQSQHPQAALSQQPQFPQTIHGQQPYSPHQPQLSQAVHGQQPAHGQQAPSGALYGQQQGLPTPPLPTGPPYHSQHPPGVQAATAPNYPMQPYQTAGISLPYPASGAVVGAAPPAASPAPSAQGMQHPAYAQPNASPAASTQTTPQSYLPQNSVPSPGSPLHTQVFQAPHYQPVSSAAFLPGSPAPASPPPSGAPVGLPIVGTPAVGTPEGPRPISYSQAPPWVSQPPPGPQSPQHGYSQPHASQVTGQVSEPVNPALQLPAGSSTSQQAASSSDTVLTPSAPVPTQPSSQDSRPGEFHQQPAPSLVAGKPQATTQSSTAPATQTFVAVDTGGVDSCWPIPDRSDDSVASHPIETGTQQPPIPEKVLDVGPPVGQINPPAATESMNARPKEALDHSSQPSQSTAVPIQKPTESLPAQASPNSEPQRLPMIQESTRGFPPQSSQPPTEPQSNPAQPYPPQIPLQQPLSSLGQSQPSALPQQERQSPPLAPASSSARPSSSADSPQPASWSLTSLTSEIESLLISSPQTAQTLIPEHTNDAFPVSHNAYPVSNNAYPVNGEAVVPDYFPYPMFVAPFSSTPKARACMGNGEVYGLRKWYAHPSSPSFNVCEFCYDAYVVPTKFAPEFTSREQNNLRCGFHVLRITRVLWPRAVESGDISPVVDYMKRRSSGEVKFCGGPAGNPKSDGITWYDCEEQMPVYGVCEACYEDVFVGGPFEGRFSVCRREQPEGELWNCGNWSDSYTRLVLKGDWERFVSHVNDRVKLGPCDGEPKMAHGTRWWTVRGMGPQANFHICATCYHDTFKDSRSEGVVEPLESVPYQQLACDWNHKNNPNVGIALYSAESRKLGAEELRRALFATLSKPKCGTQQPFENGRYYNIRGSPINSFGVCEACYESRISVLGLSQFFTETPQVVPGLTFCSFNPSANRSGMLLTQFLEAINTGVWSVYEDRARVLTSSPDCEGINAMKGGKWWGWPECTVCETCFYSFACNTKLAAEMPLQGAVAGPDESHICGLFSGGQRKRYLQACQKGDLAEFLEFSRERQVKWGELWPAIQRLQAEISRTYWAGEIASISSHFNRTSDAITFGTPTTQYVTSSGNRYNSYRGVIAEQEAAQAETLYQQSLSPRAEQARLLAIWGMWE</sequence>
<feature type="compositionally biased region" description="Polar residues" evidence="1">
    <location>
        <begin position="437"/>
        <end position="486"/>
    </location>
</feature>
<reference evidence="2" key="2">
    <citation type="submission" date="2023-05" db="EMBL/GenBank/DDBJ databases">
        <authorList>
            <consortium name="Lawrence Berkeley National Laboratory"/>
            <person name="Steindorff A."/>
            <person name="Hensen N."/>
            <person name="Bonometti L."/>
            <person name="Westerberg I."/>
            <person name="Brannstrom I.O."/>
            <person name="Guillou S."/>
            <person name="Cros-Aarteil S."/>
            <person name="Calhoun S."/>
            <person name="Haridas S."/>
            <person name="Kuo A."/>
            <person name="Mondo S."/>
            <person name="Pangilinan J."/>
            <person name="Riley R."/>
            <person name="Labutti K."/>
            <person name="Andreopoulos B."/>
            <person name="Lipzen A."/>
            <person name="Chen C."/>
            <person name="Yanf M."/>
            <person name="Daum C."/>
            <person name="Ng V."/>
            <person name="Clum A."/>
            <person name="Ohm R."/>
            <person name="Martin F."/>
            <person name="Silar P."/>
            <person name="Natvig D."/>
            <person name="Lalanne C."/>
            <person name="Gautier V."/>
            <person name="Ament-Velasquez S.L."/>
            <person name="Kruys A."/>
            <person name="Hutchinson M.I."/>
            <person name="Powell A.J."/>
            <person name="Barry K."/>
            <person name="Miller A.N."/>
            <person name="Grigoriev I.V."/>
            <person name="Debuchy R."/>
            <person name="Gladieux P."/>
            <person name="Thoren M.H."/>
            <person name="Johannesson H."/>
        </authorList>
    </citation>
    <scope>NUCLEOTIDE SEQUENCE</scope>
    <source>
        <strain evidence="2">PSN243</strain>
    </source>
</reference>
<feature type="compositionally biased region" description="Low complexity" evidence="1">
    <location>
        <begin position="296"/>
        <end position="310"/>
    </location>
</feature>
<feature type="compositionally biased region" description="Pro residues" evidence="1">
    <location>
        <begin position="619"/>
        <end position="629"/>
    </location>
</feature>
<feature type="compositionally biased region" description="Polar residues" evidence="1">
    <location>
        <begin position="281"/>
        <end position="290"/>
    </location>
</feature>
<dbReference type="EMBL" id="MU866018">
    <property type="protein sequence ID" value="KAK4442381.1"/>
    <property type="molecule type" value="Genomic_DNA"/>
</dbReference>
<proteinExistence type="predicted"/>
<feature type="compositionally biased region" description="Low complexity" evidence="1">
    <location>
        <begin position="747"/>
        <end position="761"/>
    </location>
</feature>
<feature type="compositionally biased region" description="Low complexity" evidence="1">
    <location>
        <begin position="24"/>
        <end position="144"/>
    </location>
</feature>